<evidence type="ECO:0000313" key="2">
    <source>
        <dbReference type="Proteomes" id="UP001171122"/>
    </source>
</evidence>
<sequence>MAFDNLPPELAHHLDASDFYVRMERQRKEQIAILKARKRESEISHLSEEPVRILSNGNGVLD</sequence>
<organism evidence="1 2">
    <name type="scientific">Brucella inopinata</name>
    <dbReference type="NCBI Taxonomy" id="1218315"/>
    <lineage>
        <taxon>Bacteria</taxon>
        <taxon>Pseudomonadati</taxon>
        <taxon>Pseudomonadota</taxon>
        <taxon>Alphaproteobacteria</taxon>
        <taxon>Hyphomicrobiales</taxon>
        <taxon>Brucellaceae</taxon>
        <taxon>Brucella/Ochrobactrum group</taxon>
        <taxon>Brucella</taxon>
    </lineage>
</organism>
<accession>A0AAW7BA76</accession>
<dbReference type="EMBL" id="JARQXC010000009">
    <property type="protein sequence ID" value="MDL2332874.1"/>
    <property type="molecule type" value="Genomic_DNA"/>
</dbReference>
<dbReference type="Proteomes" id="UP001171122">
    <property type="component" value="Unassembled WGS sequence"/>
</dbReference>
<protein>
    <submittedName>
        <fullName evidence="1">Uncharacterized protein</fullName>
    </submittedName>
</protein>
<dbReference type="AlphaFoldDB" id="A0AAW7BA76"/>
<gene>
    <name evidence="1" type="ORF">P8A28_07970</name>
</gene>
<proteinExistence type="predicted"/>
<evidence type="ECO:0000313" key="1">
    <source>
        <dbReference type="EMBL" id="MDL2332874.1"/>
    </source>
</evidence>
<name>A0AAW7BA76_9HYPH</name>
<keyword evidence="2" id="KW-1185">Reference proteome</keyword>
<reference evidence="1" key="1">
    <citation type="journal article" date="2023" name="Front. Microbiol.">
        <title>Isolation of Brucella inopinata from a White's tree frog (Litoria caerulea): pose exotic frogs a potential risk to human health?</title>
        <authorList>
            <person name="Scholz H.C."/>
            <person name="Heckers K.O."/>
            <person name="Appelt S."/>
            <person name="Geier-Doemling D."/>
            <person name="Schlegel P."/>
            <person name="Wattam A.R."/>
        </authorList>
    </citation>
    <scope>NUCLEOTIDE SEQUENCE</scope>
    <source>
        <strain evidence="1">FO700662</strain>
    </source>
</reference>
<dbReference type="RefSeq" id="WP_025200349.1">
    <property type="nucleotide sequence ID" value="NZ_JARQXC010000009.1"/>
</dbReference>
<comment type="caution">
    <text evidence="1">The sequence shown here is derived from an EMBL/GenBank/DDBJ whole genome shotgun (WGS) entry which is preliminary data.</text>
</comment>